<keyword evidence="3" id="KW-1185">Reference proteome</keyword>
<protein>
    <submittedName>
        <fullName evidence="2">Transposase-like protein</fullName>
    </submittedName>
</protein>
<evidence type="ECO:0000313" key="2">
    <source>
        <dbReference type="EMBL" id="MDP9843441.1"/>
    </source>
</evidence>
<evidence type="ECO:0000313" key="3">
    <source>
        <dbReference type="Proteomes" id="UP001225356"/>
    </source>
</evidence>
<gene>
    <name evidence="2" type="ORF">J2853_002652</name>
</gene>
<dbReference type="InterPro" id="IPR002514">
    <property type="entry name" value="Transposase_8"/>
</dbReference>
<reference evidence="2 3" key="1">
    <citation type="submission" date="2023-07" db="EMBL/GenBank/DDBJ databases">
        <title>Sequencing the genomes of 1000 actinobacteria strains.</title>
        <authorList>
            <person name="Klenk H.-P."/>
        </authorList>
    </citation>
    <scope>NUCLEOTIDE SEQUENCE [LARGE SCALE GENOMIC DNA]</scope>
    <source>
        <strain evidence="2 3">DSM 46740</strain>
    </source>
</reference>
<dbReference type="EMBL" id="JAUSQU010000001">
    <property type="protein sequence ID" value="MDP9843441.1"/>
    <property type="molecule type" value="Genomic_DNA"/>
</dbReference>
<accession>A0ABT9QAQ4</accession>
<dbReference type="RefSeq" id="WP_307557658.1">
    <property type="nucleotide sequence ID" value="NZ_JAUSQU010000001.1"/>
</dbReference>
<keyword evidence="1" id="KW-0175">Coiled coil</keyword>
<dbReference type="SUPFAM" id="SSF46689">
    <property type="entry name" value="Homeodomain-like"/>
    <property type="match status" value="1"/>
</dbReference>
<name>A0ABT9QAQ4_9ACTN</name>
<dbReference type="Proteomes" id="UP001225356">
    <property type="component" value="Unassembled WGS sequence"/>
</dbReference>
<evidence type="ECO:0000256" key="1">
    <source>
        <dbReference type="SAM" id="Coils"/>
    </source>
</evidence>
<dbReference type="Pfam" id="PF01527">
    <property type="entry name" value="HTH_Tnp_1"/>
    <property type="match status" value="1"/>
</dbReference>
<comment type="caution">
    <text evidence="2">The sequence shown here is derived from an EMBL/GenBank/DDBJ whole genome shotgun (WGS) entry which is preliminary data.</text>
</comment>
<sequence>MGRRGYPSEFRRKVLDLIEAGRTVTDVARDLEISSQSIYSWRRQDRIDRGLEPGLTSGEKAELAAAKRRIAELETELQATRRAIELVRQVVPPKGASRPSR</sequence>
<dbReference type="Gene3D" id="1.10.10.60">
    <property type="entry name" value="Homeodomain-like"/>
    <property type="match status" value="1"/>
</dbReference>
<proteinExistence type="predicted"/>
<organism evidence="2 3">
    <name type="scientific">Streptosporangium lutulentum</name>
    <dbReference type="NCBI Taxonomy" id="1461250"/>
    <lineage>
        <taxon>Bacteria</taxon>
        <taxon>Bacillati</taxon>
        <taxon>Actinomycetota</taxon>
        <taxon>Actinomycetes</taxon>
        <taxon>Streptosporangiales</taxon>
        <taxon>Streptosporangiaceae</taxon>
        <taxon>Streptosporangium</taxon>
    </lineage>
</organism>
<feature type="coiled-coil region" evidence="1">
    <location>
        <begin position="56"/>
        <end position="90"/>
    </location>
</feature>
<dbReference type="InterPro" id="IPR009057">
    <property type="entry name" value="Homeodomain-like_sf"/>
</dbReference>